<gene>
    <name evidence="1" type="ORF">QFW81_10590</name>
</gene>
<name>A0ABT6JUJ5_9GAMM</name>
<proteinExistence type="predicted"/>
<reference evidence="1 2" key="1">
    <citation type="submission" date="2023-04" db="EMBL/GenBank/DDBJ databases">
        <title>Luteimonas sp. M1R5S59.</title>
        <authorList>
            <person name="Sun J.-Q."/>
        </authorList>
    </citation>
    <scope>NUCLEOTIDE SEQUENCE [LARGE SCALE GENOMIC DNA]</scope>
    <source>
        <strain evidence="1 2">M1R5S59</strain>
    </source>
</reference>
<keyword evidence="2" id="KW-1185">Reference proteome</keyword>
<dbReference type="Proteomes" id="UP001156873">
    <property type="component" value="Unassembled WGS sequence"/>
</dbReference>
<protein>
    <submittedName>
        <fullName evidence="1">EF-hand domain-containing protein</fullName>
    </submittedName>
</protein>
<accession>A0ABT6JUJ5</accession>
<evidence type="ECO:0000313" key="1">
    <source>
        <dbReference type="EMBL" id="MDH5834369.1"/>
    </source>
</evidence>
<evidence type="ECO:0000313" key="2">
    <source>
        <dbReference type="Proteomes" id="UP001156873"/>
    </source>
</evidence>
<dbReference type="RefSeq" id="WP_280578742.1">
    <property type="nucleotide sequence ID" value="NZ_JARXRO010000016.1"/>
</dbReference>
<dbReference type="EMBL" id="JARXRO010000016">
    <property type="protein sequence ID" value="MDH5834369.1"/>
    <property type="molecule type" value="Genomic_DNA"/>
</dbReference>
<organism evidence="1 2">
    <name type="scientific">Luteimonas kalidii</name>
    <dbReference type="NCBI Taxonomy" id="3042025"/>
    <lineage>
        <taxon>Bacteria</taxon>
        <taxon>Pseudomonadati</taxon>
        <taxon>Pseudomonadota</taxon>
        <taxon>Gammaproteobacteria</taxon>
        <taxon>Lysobacterales</taxon>
        <taxon>Lysobacteraceae</taxon>
        <taxon>Luteimonas</taxon>
    </lineage>
</organism>
<sequence>MTAPRFHLSPRRKVLLATVLLVLVAMLVLRLMGIAGFNGTQPREMDWDDDGTASRAEIVQGYTVVAVDETRDGPRTCRRYVRLRDREAPFRVECRVVFDDGEAPAAPARADP</sequence>
<comment type="caution">
    <text evidence="1">The sequence shown here is derived from an EMBL/GenBank/DDBJ whole genome shotgun (WGS) entry which is preliminary data.</text>
</comment>